<dbReference type="GO" id="GO:0004550">
    <property type="term" value="F:nucleoside diphosphate kinase activity"/>
    <property type="evidence" value="ECO:0007669"/>
    <property type="project" value="UniProtKB-EC"/>
</dbReference>
<comment type="caution">
    <text evidence="6">Lacks conserved residue(s) required for the propagation of feature annotation.</text>
</comment>
<organism evidence="9 10">
    <name type="scientific">Heterodera schachtii</name>
    <name type="common">Sugarbeet cyst nematode worm</name>
    <name type="synonym">Tylenchus schachtii</name>
    <dbReference type="NCBI Taxonomy" id="97005"/>
    <lineage>
        <taxon>Eukaryota</taxon>
        <taxon>Metazoa</taxon>
        <taxon>Ecdysozoa</taxon>
        <taxon>Nematoda</taxon>
        <taxon>Chromadorea</taxon>
        <taxon>Rhabditida</taxon>
        <taxon>Tylenchina</taxon>
        <taxon>Tylenchomorpha</taxon>
        <taxon>Tylenchoidea</taxon>
        <taxon>Heteroderidae</taxon>
        <taxon>Heteroderinae</taxon>
        <taxon>Heterodera</taxon>
    </lineage>
</organism>
<evidence type="ECO:0000256" key="2">
    <source>
        <dbReference type="ARBA" id="ARBA00008142"/>
    </source>
</evidence>
<evidence type="ECO:0000256" key="4">
    <source>
        <dbReference type="ARBA" id="ARBA00022679"/>
    </source>
</evidence>
<evidence type="ECO:0000313" key="10">
    <source>
        <dbReference type="Proteomes" id="UP001620645"/>
    </source>
</evidence>
<dbReference type="InterPro" id="IPR034907">
    <property type="entry name" value="NDK-like_dom"/>
</dbReference>
<keyword evidence="10" id="KW-1185">Reference proteome</keyword>
<evidence type="ECO:0000256" key="3">
    <source>
        <dbReference type="ARBA" id="ARBA00012966"/>
    </source>
</evidence>
<accession>A0ABD2J2F5</accession>
<dbReference type="PROSITE" id="PS51374">
    <property type="entry name" value="NDPK_LIKE"/>
    <property type="match status" value="1"/>
</dbReference>
<comment type="caution">
    <text evidence="9">The sequence shown here is derived from an EMBL/GenBank/DDBJ whole genome shotgun (WGS) entry which is preliminary data.</text>
</comment>
<name>A0ABD2J2F5_HETSC</name>
<comment type="similarity">
    <text evidence="2 6 7">Belongs to the NDK family.</text>
</comment>
<dbReference type="EC" id="2.7.4.6" evidence="3"/>
<dbReference type="Proteomes" id="UP001620645">
    <property type="component" value="Unassembled WGS sequence"/>
</dbReference>
<dbReference type="Pfam" id="PF00334">
    <property type="entry name" value="NDK"/>
    <property type="match status" value="1"/>
</dbReference>
<comment type="cofactor">
    <cofactor evidence="1">
        <name>Mg(2+)</name>
        <dbReference type="ChEBI" id="CHEBI:18420"/>
    </cofactor>
</comment>
<dbReference type="AlphaFoldDB" id="A0ABD2J2F5"/>
<dbReference type="PANTHER" id="PTHR11349">
    <property type="entry name" value="NUCLEOSIDE DIPHOSPHATE KINASE"/>
    <property type="match status" value="1"/>
</dbReference>
<dbReference type="InterPro" id="IPR001564">
    <property type="entry name" value="Nucleoside_diP_kinase"/>
</dbReference>
<keyword evidence="5" id="KW-0418">Kinase</keyword>
<proteinExistence type="inferred from homology"/>
<evidence type="ECO:0000313" key="9">
    <source>
        <dbReference type="EMBL" id="KAL3086158.1"/>
    </source>
</evidence>
<dbReference type="Gene3D" id="3.30.70.141">
    <property type="entry name" value="Nucleoside diphosphate kinase-like domain"/>
    <property type="match status" value="1"/>
</dbReference>
<sequence length="202" mass="22817">MERTFVCIKPESVRRCLVGKIIERFEAHGFRLIAIKMIISTRKQAADHYIGCSDQPFFPKVISYMTSGPVVAMIWEGVGVVKGIRKILGATPDKVPPPGTLRAEFRNNSDVGKYHDTVCHGSDSAEDAVREFAIWFDKTLKRSSRMDFERHELISTLWAESVVARSCTLQQILLIIQSNDISPKNAFDKNNRSALKMLLQSM</sequence>
<reference evidence="9 10" key="1">
    <citation type="submission" date="2024-10" db="EMBL/GenBank/DDBJ databases">
        <authorList>
            <person name="Kim D."/>
        </authorList>
    </citation>
    <scope>NUCLEOTIDE SEQUENCE [LARGE SCALE GENOMIC DNA]</scope>
    <source>
        <strain evidence="9">Taebaek</strain>
    </source>
</reference>
<feature type="domain" description="Nucleoside diphosphate kinase-like" evidence="8">
    <location>
        <begin position="1"/>
        <end position="142"/>
    </location>
</feature>
<evidence type="ECO:0000256" key="7">
    <source>
        <dbReference type="RuleBase" id="RU004011"/>
    </source>
</evidence>
<protein>
    <recommendedName>
        <fullName evidence="3">nucleoside-diphosphate kinase</fullName>
        <ecNumber evidence="3">2.7.4.6</ecNumber>
    </recommendedName>
</protein>
<evidence type="ECO:0000256" key="6">
    <source>
        <dbReference type="PROSITE-ProRule" id="PRU00706"/>
    </source>
</evidence>
<evidence type="ECO:0000256" key="1">
    <source>
        <dbReference type="ARBA" id="ARBA00001946"/>
    </source>
</evidence>
<keyword evidence="4" id="KW-0808">Transferase</keyword>
<dbReference type="FunFam" id="3.30.70.141:FF:000039">
    <property type="entry name" value="Nucleoside diphosphate kinase B"/>
    <property type="match status" value="1"/>
</dbReference>
<evidence type="ECO:0000259" key="8">
    <source>
        <dbReference type="SMART" id="SM00562"/>
    </source>
</evidence>
<dbReference type="PRINTS" id="PR01243">
    <property type="entry name" value="NUCDPKINASE"/>
</dbReference>
<evidence type="ECO:0000256" key="5">
    <source>
        <dbReference type="ARBA" id="ARBA00022777"/>
    </source>
</evidence>
<dbReference type="InterPro" id="IPR036850">
    <property type="entry name" value="NDK-like_dom_sf"/>
</dbReference>
<gene>
    <name evidence="9" type="ORF">niasHS_008931</name>
</gene>
<dbReference type="SUPFAM" id="SSF54919">
    <property type="entry name" value="Nucleoside diphosphate kinase, NDK"/>
    <property type="match status" value="1"/>
</dbReference>
<dbReference type="EMBL" id="JBICCN010000212">
    <property type="protein sequence ID" value="KAL3086158.1"/>
    <property type="molecule type" value="Genomic_DNA"/>
</dbReference>
<dbReference type="CDD" id="cd04413">
    <property type="entry name" value="NDPk_I"/>
    <property type="match status" value="1"/>
</dbReference>
<dbReference type="SMART" id="SM00562">
    <property type="entry name" value="NDK"/>
    <property type="match status" value="1"/>
</dbReference>